<keyword evidence="1" id="KW-1133">Transmembrane helix</keyword>
<dbReference type="OrthoDB" id="1224630at2"/>
<dbReference type="InterPro" id="IPR029058">
    <property type="entry name" value="AB_hydrolase_fold"/>
</dbReference>
<proteinExistence type="predicted"/>
<sequence length="281" mass="32251">MLTKIVKITVIVIAFLLAAVYGIFYYFSTPKSATEVLAIFKNTDKKPILTYPSFKGFTYRKLAIQQDTTLPTLVFVHGAIGAATNFSKYMKDQMLLTKANMISYDRVGYNYNDKNTVQENIAFETALLENLIADIPPHKVIIVGYSYGGPIALATKKKYKKIVLLAPAVYSKVEPMPWLVKFYQWKLTRWLVPKIWKEASKEKLSHQQELTKFEKTWYTSPNTIVCIHGTADWVVPFSNAEFLQAQFPKEQLKLISMNEVGHNLVWSQFDFIKKQLLAQLD</sequence>
<dbReference type="InterPro" id="IPR000073">
    <property type="entry name" value="AB_hydrolase_1"/>
</dbReference>
<dbReference type="PANTHER" id="PTHR42886">
    <property type="entry name" value="RE40534P-RELATED"/>
    <property type="match status" value="1"/>
</dbReference>
<dbReference type="AlphaFoldDB" id="A0A2H1EBN6"/>
<evidence type="ECO:0000256" key="1">
    <source>
        <dbReference type="SAM" id="Phobius"/>
    </source>
</evidence>
<evidence type="ECO:0000313" key="3">
    <source>
        <dbReference type="EMBL" id="SFZ83835.1"/>
    </source>
</evidence>
<reference evidence="3 4" key="1">
    <citation type="submission" date="2016-11" db="EMBL/GenBank/DDBJ databases">
        <authorList>
            <person name="Jaros S."/>
            <person name="Januszkiewicz K."/>
            <person name="Wedrychowicz H."/>
        </authorList>
    </citation>
    <scope>NUCLEOTIDE SEQUENCE [LARGE SCALE GENOMIC DNA]</scope>
    <source>
        <strain evidence="3">NCIMB 2154T</strain>
    </source>
</reference>
<gene>
    <name evidence="3" type="ORF">MARIT_2275</name>
</gene>
<dbReference type="STRING" id="1349785.GCA_000509405_00493"/>
<feature type="domain" description="AB hydrolase-1" evidence="2">
    <location>
        <begin position="71"/>
        <end position="164"/>
    </location>
</feature>
<accession>A0A2H1EBN6</accession>
<organism evidence="3 4">
    <name type="scientific">Tenacibaculum maritimum NCIMB 2154</name>
    <dbReference type="NCBI Taxonomy" id="1349785"/>
    <lineage>
        <taxon>Bacteria</taxon>
        <taxon>Pseudomonadati</taxon>
        <taxon>Bacteroidota</taxon>
        <taxon>Flavobacteriia</taxon>
        <taxon>Flavobacteriales</taxon>
        <taxon>Flavobacteriaceae</taxon>
        <taxon>Tenacibaculum</taxon>
    </lineage>
</organism>
<dbReference type="GeneID" id="47723748"/>
<protein>
    <recommendedName>
        <fullName evidence="2">AB hydrolase-1 domain-containing protein</fullName>
    </recommendedName>
</protein>
<name>A0A2H1EBN6_9FLAO</name>
<keyword evidence="1" id="KW-0472">Membrane</keyword>
<evidence type="ECO:0000259" key="2">
    <source>
        <dbReference type="Pfam" id="PF00561"/>
    </source>
</evidence>
<dbReference type="Gene3D" id="3.40.50.1820">
    <property type="entry name" value="alpha/beta hydrolase"/>
    <property type="match status" value="1"/>
</dbReference>
<dbReference type="EMBL" id="LT634361">
    <property type="protein sequence ID" value="SFZ83835.1"/>
    <property type="molecule type" value="Genomic_DNA"/>
</dbReference>
<dbReference type="PANTHER" id="PTHR42886:SF29">
    <property type="entry name" value="PUMMELIG, ISOFORM A"/>
    <property type="match status" value="1"/>
</dbReference>
<feature type="transmembrane region" description="Helical" evidence="1">
    <location>
        <begin position="5"/>
        <end position="27"/>
    </location>
</feature>
<keyword evidence="4" id="KW-1185">Reference proteome</keyword>
<keyword evidence="1" id="KW-0812">Transmembrane</keyword>
<evidence type="ECO:0000313" key="4">
    <source>
        <dbReference type="Proteomes" id="UP000231564"/>
    </source>
</evidence>
<dbReference type="RefSeq" id="WP_100211524.1">
    <property type="nucleotide sequence ID" value="NZ_CP138495.1"/>
</dbReference>
<dbReference type="SUPFAM" id="SSF53474">
    <property type="entry name" value="alpha/beta-Hydrolases"/>
    <property type="match status" value="1"/>
</dbReference>
<dbReference type="Pfam" id="PF00561">
    <property type="entry name" value="Abhydrolase_1"/>
    <property type="match status" value="1"/>
</dbReference>
<dbReference type="KEGG" id="tmar:MARIT_2275"/>
<dbReference type="Proteomes" id="UP000231564">
    <property type="component" value="Chromosome MARIT"/>
</dbReference>